<dbReference type="GeneID" id="69469840"/>
<organism evidence="4">
    <name type="scientific">Anaerostipes caccae</name>
    <dbReference type="NCBI Taxonomy" id="105841"/>
    <lineage>
        <taxon>Bacteria</taxon>
        <taxon>Bacillati</taxon>
        <taxon>Bacillota</taxon>
        <taxon>Clostridia</taxon>
        <taxon>Lachnospirales</taxon>
        <taxon>Lachnospiraceae</taxon>
        <taxon>Anaerostipes</taxon>
    </lineage>
</organism>
<evidence type="ECO:0000256" key="1">
    <source>
        <dbReference type="ARBA" id="ARBA00004496"/>
    </source>
</evidence>
<dbReference type="SUPFAM" id="SSF55594">
    <property type="entry name" value="HPr-like"/>
    <property type="match status" value="1"/>
</dbReference>
<evidence type="ECO:0000256" key="2">
    <source>
        <dbReference type="ARBA" id="ARBA00022490"/>
    </source>
</evidence>
<dbReference type="InterPro" id="IPR050399">
    <property type="entry name" value="HPr"/>
</dbReference>
<dbReference type="NCBIfam" id="TIGR01003">
    <property type="entry name" value="PTS_HPr_family"/>
    <property type="match status" value="1"/>
</dbReference>
<dbReference type="GO" id="GO:0009401">
    <property type="term" value="P:phosphoenolpyruvate-dependent sugar phosphotransferase system"/>
    <property type="evidence" value="ECO:0007669"/>
    <property type="project" value="UniProtKB-KW"/>
</dbReference>
<dbReference type="PANTHER" id="PTHR33705">
    <property type="entry name" value="PHOSPHOCARRIER PROTEIN HPR"/>
    <property type="match status" value="1"/>
</dbReference>
<dbReference type="AlphaFoldDB" id="A0A6N2VUC7"/>
<name>A0A6N2VUC7_9FIRM</name>
<evidence type="ECO:0000313" key="4">
    <source>
        <dbReference type="EMBL" id="VYT32171.1"/>
    </source>
</evidence>
<gene>
    <name evidence="4" type="primary">ptsH_5</name>
    <name evidence="4" type="ORF">ACLFYP115_02689</name>
</gene>
<reference evidence="4" key="1">
    <citation type="submission" date="2019-11" db="EMBL/GenBank/DDBJ databases">
        <authorList>
            <person name="Feng L."/>
        </authorList>
    </citation>
    <scope>NUCLEOTIDE SEQUENCE</scope>
    <source>
        <strain evidence="4">AcaccaeLFYP115</strain>
    </source>
</reference>
<keyword evidence="2" id="KW-0963">Cytoplasm</keyword>
<dbReference type="GO" id="GO:0005737">
    <property type="term" value="C:cytoplasm"/>
    <property type="evidence" value="ECO:0007669"/>
    <property type="project" value="UniProtKB-SubCell"/>
</dbReference>
<accession>A0A6N2VUC7</accession>
<sequence length="86" mass="10104">MSMRRKIKIQNSSGIHIRTAAELANLCENMPCDVKIMWKDRTYDGKSIIELLDARIRKGDEIILEVTGKEEDKTIRKIEDCILRWR</sequence>
<proteinExistence type="predicted"/>
<dbReference type="Pfam" id="PF00381">
    <property type="entry name" value="PTS-HPr"/>
    <property type="match status" value="1"/>
</dbReference>
<dbReference type="Gene3D" id="3.30.1340.10">
    <property type="entry name" value="HPr-like"/>
    <property type="match status" value="1"/>
</dbReference>
<dbReference type="GO" id="GO:0016740">
    <property type="term" value="F:transferase activity"/>
    <property type="evidence" value="ECO:0007669"/>
    <property type="project" value="UniProtKB-KW"/>
</dbReference>
<dbReference type="CDD" id="cd00367">
    <property type="entry name" value="PTS-HPr_like"/>
    <property type="match status" value="1"/>
</dbReference>
<dbReference type="InterPro" id="IPR035895">
    <property type="entry name" value="HPr-like_sf"/>
</dbReference>
<comment type="subcellular location">
    <subcellularLocation>
        <location evidence="1">Cytoplasm</location>
    </subcellularLocation>
</comment>
<evidence type="ECO:0000256" key="3">
    <source>
        <dbReference type="ARBA" id="ARBA00022683"/>
    </source>
</evidence>
<keyword evidence="3" id="KW-0598">Phosphotransferase system</keyword>
<dbReference type="EMBL" id="CACRSQ010000007">
    <property type="protein sequence ID" value="VYT32171.1"/>
    <property type="molecule type" value="Genomic_DNA"/>
</dbReference>
<dbReference type="PROSITE" id="PS51350">
    <property type="entry name" value="PTS_HPR_DOM"/>
    <property type="match status" value="1"/>
</dbReference>
<dbReference type="PANTHER" id="PTHR33705:SF2">
    <property type="entry name" value="PHOSPHOCARRIER PROTEIN NPR"/>
    <property type="match status" value="1"/>
</dbReference>
<dbReference type="InterPro" id="IPR000032">
    <property type="entry name" value="HPr-like"/>
</dbReference>
<protein>
    <submittedName>
        <fullName evidence="4">Phosphocarrier protein HPr</fullName>
        <ecNumber evidence="4">2.7.11.-</ecNumber>
    </submittedName>
</protein>
<dbReference type="EC" id="2.7.11.-" evidence="4"/>
<dbReference type="RefSeq" id="WP_006568689.1">
    <property type="nucleotide sequence ID" value="NZ_BAABZP010000001.1"/>
</dbReference>
<keyword evidence="4" id="KW-0808">Transferase</keyword>